<keyword evidence="6" id="KW-1185">Reference proteome</keyword>
<dbReference type="SMART" id="SM00426">
    <property type="entry name" value="TEA"/>
    <property type="match status" value="1"/>
</dbReference>
<name>A0ABQ0M5S1_MYCCL</name>
<dbReference type="InterPro" id="IPR038096">
    <property type="entry name" value="TEA/ATTS_sf"/>
</dbReference>
<reference evidence="5" key="1">
    <citation type="submission" date="2014-09" db="EMBL/GenBank/DDBJ databases">
        <title>Genome sequence of the luminous mushroom Mycena chlorophos for searching fungal bioluminescence genes.</title>
        <authorList>
            <person name="Tanaka Y."/>
            <person name="Kasuga D."/>
            <person name="Oba Y."/>
            <person name="Hase S."/>
            <person name="Sato K."/>
            <person name="Oba Y."/>
            <person name="Sakakibara Y."/>
        </authorList>
    </citation>
    <scope>NUCLEOTIDE SEQUENCE</scope>
</reference>
<feature type="DNA-binding region" description="TEA" evidence="2">
    <location>
        <begin position="23"/>
        <end position="96"/>
    </location>
</feature>
<evidence type="ECO:0000256" key="2">
    <source>
        <dbReference type="PROSITE-ProRule" id="PRU00505"/>
    </source>
</evidence>
<dbReference type="InterPro" id="IPR000818">
    <property type="entry name" value="TEA/ATTS_dom"/>
</dbReference>
<feature type="domain" description="TEA" evidence="4">
    <location>
        <begin position="23"/>
        <end position="96"/>
    </location>
</feature>
<dbReference type="PROSITE" id="PS51088">
    <property type="entry name" value="TEA_2"/>
    <property type="match status" value="1"/>
</dbReference>
<evidence type="ECO:0000313" key="5">
    <source>
        <dbReference type="EMBL" id="GAT58715.1"/>
    </source>
</evidence>
<organism evidence="5 6">
    <name type="scientific">Mycena chlorophos</name>
    <name type="common">Agaric fungus</name>
    <name type="synonym">Agaricus chlorophos</name>
    <dbReference type="NCBI Taxonomy" id="658473"/>
    <lineage>
        <taxon>Eukaryota</taxon>
        <taxon>Fungi</taxon>
        <taxon>Dikarya</taxon>
        <taxon>Basidiomycota</taxon>
        <taxon>Agaricomycotina</taxon>
        <taxon>Agaricomycetes</taxon>
        <taxon>Agaricomycetidae</taxon>
        <taxon>Agaricales</taxon>
        <taxon>Marasmiineae</taxon>
        <taxon>Mycenaceae</taxon>
        <taxon>Mycena</taxon>
    </lineage>
</organism>
<sequence>MSTANHLKTSNPSRRKHHKLLRDGSGTAVWPENVEEIFIQGLRNYWDSPLASYSGRGRSRWRNQFLVEYLSSMGVQRTKKQVASHIQVLRNMWEKGTEEYNLVAGPDELFQDGVKLEDQQSALLTMDDDEGGSSLSNSPPDQLTEFPPSPRDATSPAFPGLSYSPTSPLSSLPDIIDSPPHNLAHLAAPYPYIAQQKIPAVYSNRATTFTLVAEGMTSFIVSLDKLSPPAAPTARSPPLSLRLRLALPLADDPRAPVSLHGYFASVRLSQLWSGHARVITRAYDPTGACAEFDSAQLHASRIELGTVSADFPETILTRARWCNPTTQSMITQQVLVDEVTVLFVVYDLDRHAGHSMPSVEFVSFQKYAASVPAPAVQPTTQPVFYYPQYSPSSTSSLSAALTPIS</sequence>
<evidence type="ECO:0000259" key="4">
    <source>
        <dbReference type="PROSITE" id="PS51088"/>
    </source>
</evidence>
<dbReference type="EMBL" id="DF849761">
    <property type="protein sequence ID" value="GAT58715.1"/>
    <property type="molecule type" value="Genomic_DNA"/>
</dbReference>
<evidence type="ECO:0000313" key="6">
    <source>
        <dbReference type="Proteomes" id="UP000815677"/>
    </source>
</evidence>
<dbReference type="Gene3D" id="6.10.20.40">
    <property type="entry name" value="TEA/ATTS domain"/>
    <property type="match status" value="1"/>
</dbReference>
<protein>
    <recommendedName>
        <fullName evidence="4">TEA domain-containing protein</fullName>
    </recommendedName>
</protein>
<dbReference type="Pfam" id="PF01285">
    <property type="entry name" value="TEA"/>
    <property type="match status" value="1"/>
</dbReference>
<proteinExistence type="inferred from homology"/>
<evidence type="ECO:0000256" key="3">
    <source>
        <dbReference type="SAM" id="MobiDB-lite"/>
    </source>
</evidence>
<evidence type="ECO:0000256" key="1">
    <source>
        <dbReference type="ARBA" id="ARBA00008421"/>
    </source>
</evidence>
<gene>
    <name evidence="5" type="ORF">MCHLO_15108</name>
</gene>
<dbReference type="Proteomes" id="UP000815677">
    <property type="component" value="Unassembled WGS sequence"/>
</dbReference>
<feature type="region of interest" description="Disordered" evidence="3">
    <location>
        <begin position="126"/>
        <end position="165"/>
    </location>
</feature>
<comment type="similarity">
    <text evidence="1">Belongs to the TEC1 family.</text>
</comment>
<accession>A0ABQ0M5S1</accession>